<dbReference type="FunFam" id="3.30.930.10:FF:000004">
    <property type="entry name" value="Alanine--tRNA ligase"/>
    <property type="match status" value="1"/>
</dbReference>
<evidence type="ECO:0000313" key="17">
    <source>
        <dbReference type="EMBL" id="MBE5040035.1"/>
    </source>
</evidence>
<dbReference type="FunFam" id="3.30.54.20:FF:000001">
    <property type="entry name" value="Alanine--tRNA ligase"/>
    <property type="match status" value="1"/>
</dbReference>
<evidence type="ECO:0000256" key="11">
    <source>
        <dbReference type="ARBA" id="ARBA00023146"/>
    </source>
</evidence>
<evidence type="ECO:0000313" key="18">
    <source>
        <dbReference type="Proteomes" id="UP000806542"/>
    </source>
</evidence>
<feature type="binding site" evidence="14">
    <location>
        <position position="665"/>
    </location>
    <ligand>
        <name>Zn(2+)</name>
        <dbReference type="ChEBI" id="CHEBI:29105"/>
    </ligand>
</feature>
<keyword evidence="9 14" id="KW-0694">RNA-binding</keyword>
<proteinExistence type="inferred from homology"/>
<dbReference type="InterPro" id="IPR018165">
    <property type="entry name" value="Ala-tRNA-synth_IIc_core"/>
</dbReference>
<dbReference type="Pfam" id="PF07973">
    <property type="entry name" value="tRNA_SAD"/>
    <property type="match status" value="1"/>
</dbReference>
<dbReference type="Gene3D" id="3.30.980.10">
    <property type="entry name" value="Threonyl-trna Synthetase, Chain A, domain 2"/>
    <property type="match status" value="1"/>
</dbReference>
<dbReference type="GO" id="GO:0006419">
    <property type="term" value="P:alanyl-tRNA aminoacylation"/>
    <property type="evidence" value="ECO:0007669"/>
    <property type="project" value="UniProtKB-UniRule"/>
</dbReference>
<evidence type="ECO:0000259" key="16">
    <source>
        <dbReference type="PROSITE" id="PS50860"/>
    </source>
</evidence>
<evidence type="ECO:0000256" key="5">
    <source>
        <dbReference type="ARBA" id="ARBA00022723"/>
    </source>
</evidence>
<reference evidence="17" key="1">
    <citation type="submission" date="2020-10" db="EMBL/GenBank/DDBJ databases">
        <title>ChiBAC.</title>
        <authorList>
            <person name="Zenner C."/>
            <person name="Hitch T.C.A."/>
            <person name="Clavel T."/>
        </authorList>
    </citation>
    <scope>NUCLEOTIDE SEQUENCE</scope>
    <source>
        <strain evidence="17">DSM 107454</strain>
    </source>
</reference>
<dbReference type="GO" id="GO:0016740">
    <property type="term" value="F:transferase activity"/>
    <property type="evidence" value="ECO:0007669"/>
    <property type="project" value="UniProtKB-ARBA"/>
</dbReference>
<keyword evidence="10 14" id="KW-0648">Protein biosynthesis</keyword>
<feature type="binding site" evidence="14">
    <location>
        <position position="563"/>
    </location>
    <ligand>
        <name>Zn(2+)</name>
        <dbReference type="ChEBI" id="CHEBI:29105"/>
    </ligand>
</feature>
<dbReference type="Gene3D" id="6.10.250.550">
    <property type="match status" value="1"/>
</dbReference>
<feature type="region of interest" description="Disordered" evidence="15">
    <location>
        <begin position="843"/>
        <end position="862"/>
    </location>
</feature>
<evidence type="ECO:0000256" key="4">
    <source>
        <dbReference type="ARBA" id="ARBA00022598"/>
    </source>
</evidence>
<dbReference type="AlphaFoldDB" id="A0A9D5M0I9"/>
<dbReference type="Pfam" id="PF02272">
    <property type="entry name" value="DHHA1"/>
    <property type="match status" value="1"/>
</dbReference>
<evidence type="ECO:0000256" key="13">
    <source>
        <dbReference type="ARBA" id="ARBA00048300"/>
    </source>
</evidence>
<dbReference type="RefSeq" id="WP_226392584.1">
    <property type="nucleotide sequence ID" value="NZ_JADCKB010000010.1"/>
</dbReference>
<comment type="subcellular location">
    <subcellularLocation>
        <location evidence="1 14">Cytoplasm</location>
    </subcellularLocation>
</comment>
<dbReference type="GO" id="GO:0008270">
    <property type="term" value="F:zinc ion binding"/>
    <property type="evidence" value="ECO:0007669"/>
    <property type="project" value="UniProtKB-UniRule"/>
</dbReference>
<dbReference type="Gene3D" id="3.30.54.20">
    <property type="match status" value="1"/>
</dbReference>
<dbReference type="GO" id="GO:0004813">
    <property type="term" value="F:alanine-tRNA ligase activity"/>
    <property type="evidence" value="ECO:0007669"/>
    <property type="project" value="UniProtKB-UniRule"/>
</dbReference>
<keyword evidence="14" id="KW-0963">Cytoplasm</keyword>
<evidence type="ECO:0000256" key="10">
    <source>
        <dbReference type="ARBA" id="ARBA00022917"/>
    </source>
</evidence>
<dbReference type="EMBL" id="JADCKB010000010">
    <property type="protein sequence ID" value="MBE5040035.1"/>
    <property type="molecule type" value="Genomic_DNA"/>
</dbReference>
<feature type="binding site" evidence="14">
    <location>
        <position position="669"/>
    </location>
    <ligand>
        <name>Zn(2+)</name>
        <dbReference type="ChEBI" id="CHEBI:29105"/>
    </ligand>
</feature>
<dbReference type="Gene3D" id="3.30.930.10">
    <property type="entry name" value="Bira Bifunctional Protein, Domain 2"/>
    <property type="match status" value="1"/>
</dbReference>
<evidence type="ECO:0000256" key="8">
    <source>
        <dbReference type="ARBA" id="ARBA00022840"/>
    </source>
</evidence>
<dbReference type="FunFam" id="3.10.310.40:FF:000001">
    <property type="entry name" value="Alanine--tRNA ligase"/>
    <property type="match status" value="1"/>
</dbReference>
<dbReference type="HAMAP" id="MF_00036_B">
    <property type="entry name" value="Ala_tRNA_synth_B"/>
    <property type="match status" value="1"/>
</dbReference>
<dbReference type="Gene3D" id="2.40.30.130">
    <property type="match status" value="1"/>
</dbReference>
<dbReference type="CDD" id="cd00673">
    <property type="entry name" value="AlaRS_core"/>
    <property type="match status" value="1"/>
</dbReference>
<dbReference type="Gene3D" id="3.10.310.40">
    <property type="match status" value="1"/>
</dbReference>
<comment type="caution">
    <text evidence="17">The sequence shown here is derived from an EMBL/GenBank/DDBJ whole genome shotgun (WGS) entry which is preliminary data.</text>
</comment>
<comment type="catalytic activity">
    <reaction evidence="13 14">
        <text>tRNA(Ala) + L-alanine + ATP = L-alanyl-tRNA(Ala) + AMP + diphosphate</text>
        <dbReference type="Rhea" id="RHEA:12540"/>
        <dbReference type="Rhea" id="RHEA-COMP:9657"/>
        <dbReference type="Rhea" id="RHEA-COMP:9923"/>
        <dbReference type="ChEBI" id="CHEBI:30616"/>
        <dbReference type="ChEBI" id="CHEBI:33019"/>
        <dbReference type="ChEBI" id="CHEBI:57972"/>
        <dbReference type="ChEBI" id="CHEBI:78442"/>
        <dbReference type="ChEBI" id="CHEBI:78497"/>
        <dbReference type="ChEBI" id="CHEBI:456215"/>
        <dbReference type="EC" id="6.1.1.7"/>
    </reaction>
</comment>
<organism evidence="17 18">
    <name type="scientific">Ructibacterium gallinarum</name>
    <dbReference type="NCBI Taxonomy" id="2779355"/>
    <lineage>
        <taxon>Bacteria</taxon>
        <taxon>Bacillati</taxon>
        <taxon>Bacillota</taxon>
        <taxon>Clostridia</taxon>
        <taxon>Eubacteriales</taxon>
        <taxon>Oscillospiraceae</taxon>
        <taxon>Ructibacterium</taxon>
    </lineage>
</organism>
<keyword evidence="3 14" id="KW-0820">tRNA-binding</keyword>
<dbReference type="InterPro" id="IPR050058">
    <property type="entry name" value="Ala-tRNA_ligase"/>
</dbReference>
<sequence length="878" mass="96700">MEKLGLNEIREKFLAFFESKGHLRLPSFPLVPQGDASLLLINAGMAPLKPYFLGKETPPSKRVTTCQKCIRTPDIECVGLTARHGTFFEMLGNFSFGDYFKKEVTQWAWEFITKVLEIPEDRLWVSVYEEDKETVDLWVKNVGVSPDRIVYLGKEDNFWEIGTGPCGPCSEIYFDRGEEYGCGKPDCAVGCDCDRYVEFWNLVFTQFDKDENGNYNRLAHPNIDTGMGLERIACIMQGVTSIFEVDTIRRILDAAADMAKLTYGKDRNTDVSLRVITDHIRSTVFLVSDGVLPSNEGRGYVLRRLLRRAARHGKLLGIEGPFLYRLARVVANESRQAYPELERNFNYIEKVIKTEEERFDETIDQGLEILKGYIDALKAENKTELPGEQAFKLYDTYGFPIDLTKEILAESDMQVDENAFKELMDRQRSRARSARGDMEDAAWEEDIFAVFEGNTEFTGYDAVETEAVVLGIGKDGGLTETAETGDEIIVVLDKTCFYAESGGQIGDTGVLQNADCMLAVLDTKKKNGKFLHKCMVKQGTIKTGAKITAKIDVDRRRAIGRNHSAVHLLQAALRNVLGSHVAQAGSYVSEERLRFDFSHFEAMTPEQLAQVERQVNEKILEDIPVNCFETSLEEARKIGAVALFSEKYGDRVRVVKMGDYSIELCGGTHVASTGKLGLFRILSEGGVAAGVRRIEGVTGMGVLQALDSCEAILHHAAGALKTTPKELVHKIDGLHEELRECRREIDQLKSKLAKDALGSVMDGAQEVGGTLVAARLLDPGMDMNTLREIGDNLKQQQKDAVIVLASEVGGKVNIIAMATKEAAAKGAHAGKIISVVAKTMGGGGGGKPESAQAGGKDPAKAEEALSQVAGLVAEQLGV</sequence>
<dbReference type="GO" id="GO:0140096">
    <property type="term" value="F:catalytic activity, acting on a protein"/>
    <property type="evidence" value="ECO:0007669"/>
    <property type="project" value="UniProtKB-ARBA"/>
</dbReference>
<feature type="domain" description="Alanyl-transfer RNA synthetases family profile" evidence="16">
    <location>
        <begin position="4"/>
        <end position="708"/>
    </location>
</feature>
<comment type="domain">
    <text evidence="14">Consists of three domains; the N-terminal catalytic domain, the editing domain and the C-terminal C-Ala domain. The editing domain removes incorrectly charged amino acids, while the C-Ala domain, along with tRNA(Ala), serves as a bridge to cooperatively bring together the editing and aminoacylation centers thus stimulating deacylation of misacylated tRNAs.</text>
</comment>
<dbReference type="InterPro" id="IPR012947">
    <property type="entry name" value="tRNA_SAD"/>
</dbReference>
<dbReference type="InterPro" id="IPR045864">
    <property type="entry name" value="aa-tRNA-synth_II/BPL/LPL"/>
</dbReference>
<comment type="function">
    <text evidence="12 14">Catalyzes the attachment of alanine to tRNA(Ala) in a two-step reaction: alanine is first activated by ATP to form Ala-AMP and then transferred to the acceptor end of tRNA(Ala). Also edits incorrectly charged Ser-tRNA(Ala) and Gly-tRNA(Ala) via its editing domain.</text>
</comment>
<dbReference type="PANTHER" id="PTHR11777:SF9">
    <property type="entry name" value="ALANINE--TRNA LIGASE, CYTOPLASMIC"/>
    <property type="match status" value="1"/>
</dbReference>
<evidence type="ECO:0000256" key="14">
    <source>
        <dbReference type="HAMAP-Rule" id="MF_00036"/>
    </source>
</evidence>
<evidence type="ECO:0000256" key="15">
    <source>
        <dbReference type="SAM" id="MobiDB-lite"/>
    </source>
</evidence>
<dbReference type="NCBIfam" id="TIGR00344">
    <property type="entry name" value="alaS"/>
    <property type="match status" value="1"/>
</dbReference>
<evidence type="ECO:0000256" key="6">
    <source>
        <dbReference type="ARBA" id="ARBA00022741"/>
    </source>
</evidence>
<keyword evidence="18" id="KW-1185">Reference proteome</keyword>
<comment type="similarity">
    <text evidence="2 14">Belongs to the class-II aminoacyl-tRNA synthetase family.</text>
</comment>
<dbReference type="GO" id="GO:0002161">
    <property type="term" value="F:aminoacyl-tRNA deacylase activity"/>
    <property type="evidence" value="ECO:0007669"/>
    <property type="project" value="TreeGrafter"/>
</dbReference>
<keyword evidence="11 14" id="KW-0030">Aminoacyl-tRNA synthetase</keyword>
<evidence type="ECO:0000256" key="9">
    <source>
        <dbReference type="ARBA" id="ARBA00022884"/>
    </source>
</evidence>
<dbReference type="FunFam" id="3.30.980.10:FF:000004">
    <property type="entry name" value="Alanine--tRNA ligase, cytoplasmic"/>
    <property type="match status" value="1"/>
</dbReference>
<protein>
    <recommendedName>
        <fullName evidence="14">Alanine--tRNA ligase</fullName>
        <ecNumber evidence="14">6.1.1.7</ecNumber>
    </recommendedName>
    <alternativeName>
        <fullName evidence="14">Alanyl-tRNA synthetase</fullName>
        <shortName evidence="14">AlaRS</shortName>
    </alternativeName>
</protein>
<dbReference type="PRINTS" id="PR00980">
    <property type="entry name" value="TRNASYNTHALA"/>
</dbReference>
<evidence type="ECO:0000256" key="7">
    <source>
        <dbReference type="ARBA" id="ARBA00022833"/>
    </source>
</evidence>
<dbReference type="GO" id="GO:0005524">
    <property type="term" value="F:ATP binding"/>
    <property type="evidence" value="ECO:0007669"/>
    <property type="project" value="UniProtKB-UniRule"/>
</dbReference>
<evidence type="ECO:0000256" key="12">
    <source>
        <dbReference type="ARBA" id="ARBA00024779"/>
    </source>
</evidence>
<comment type="cofactor">
    <cofactor evidence="14">
        <name>Zn(2+)</name>
        <dbReference type="ChEBI" id="CHEBI:29105"/>
    </cofactor>
    <text evidence="14">Binds 1 zinc ion per subunit.</text>
</comment>
<dbReference type="InterPro" id="IPR003156">
    <property type="entry name" value="DHHA1_dom"/>
</dbReference>
<keyword evidence="6 14" id="KW-0547">Nucleotide-binding</keyword>
<dbReference type="SUPFAM" id="SSF55681">
    <property type="entry name" value="Class II aaRS and biotin synthetases"/>
    <property type="match status" value="1"/>
</dbReference>
<dbReference type="InterPro" id="IPR002318">
    <property type="entry name" value="Ala-tRNA-lgiase_IIc"/>
</dbReference>
<dbReference type="SUPFAM" id="SSF101353">
    <property type="entry name" value="Putative anticodon-binding domain of alanyl-tRNA synthetase (AlaRS)"/>
    <property type="match status" value="1"/>
</dbReference>
<dbReference type="InterPro" id="IPR018163">
    <property type="entry name" value="Thr/Ala-tRNA-synth_IIc_edit"/>
</dbReference>
<dbReference type="SUPFAM" id="SSF50447">
    <property type="entry name" value="Translation proteins"/>
    <property type="match status" value="1"/>
</dbReference>
<keyword evidence="7 14" id="KW-0862">Zinc</keyword>
<evidence type="ECO:0000256" key="2">
    <source>
        <dbReference type="ARBA" id="ARBA00008226"/>
    </source>
</evidence>
<keyword evidence="5 14" id="KW-0479">Metal-binding</keyword>
<name>A0A9D5M0I9_9FIRM</name>
<dbReference type="InterPro" id="IPR018162">
    <property type="entry name" value="Ala-tRNA-ligase_IIc_anticod-bd"/>
</dbReference>
<keyword evidence="4 14" id="KW-0436">Ligase</keyword>
<gene>
    <name evidence="14 17" type="primary">alaS</name>
    <name evidence="17" type="ORF">INF28_06100</name>
</gene>
<dbReference type="PROSITE" id="PS50860">
    <property type="entry name" value="AA_TRNA_LIGASE_II_ALA"/>
    <property type="match status" value="1"/>
</dbReference>
<dbReference type="InterPro" id="IPR009000">
    <property type="entry name" value="Transl_B-barrel_sf"/>
</dbReference>
<keyword evidence="8 14" id="KW-0067">ATP-binding</keyword>
<dbReference type="FunFam" id="2.40.30.130:FF:000001">
    <property type="entry name" value="Alanine--tRNA ligase"/>
    <property type="match status" value="1"/>
</dbReference>
<dbReference type="PANTHER" id="PTHR11777">
    <property type="entry name" value="ALANYL-TRNA SYNTHETASE"/>
    <property type="match status" value="1"/>
</dbReference>
<dbReference type="InterPro" id="IPR023033">
    <property type="entry name" value="Ala_tRNA_ligase_euk/bac"/>
</dbReference>
<dbReference type="SUPFAM" id="SSF55186">
    <property type="entry name" value="ThrRS/AlaRS common domain"/>
    <property type="match status" value="1"/>
</dbReference>
<dbReference type="Pfam" id="PF01411">
    <property type="entry name" value="tRNA-synt_2c"/>
    <property type="match status" value="1"/>
</dbReference>
<dbReference type="GO" id="GO:0000049">
    <property type="term" value="F:tRNA binding"/>
    <property type="evidence" value="ECO:0007669"/>
    <property type="project" value="UniProtKB-KW"/>
</dbReference>
<evidence type="ECO:0000256" key="3">
    <source>
        <dbReference type="ARBA" id="ARBA00022555"/>
    </source>
</evidence>
<dbReference type="SMART" id="SM00863">
    <property type="entry name" value="tRNA_SAD"/>
    <property type="match status" value="1"/>
</dbReference>
<evidence type="ECO:0000256" key="1">
    <source>
        <dbReference type="ARBA" id="ARBA00004496"/>
    </source>
</evidence>
<feature type="binding site" evidence="14">
    <location>
        <position position="567"/>
    </location>
    <ligand>
        <name>Zn(2+)</name>
        <dbReference type="ChEBI" id="CHEBI:29105"/>
    </ligand>
</feature>
<dbReference type="EC" id="6.1.1.7" evidence="14"/>
<dbReference type="Proteomes" id="UP000806542">
    <property type="component" value="Unassembled WGS sequence"/>
</dbReference>
<accession>A0A9D5M0I9</accession>
<dbReference type="InterPro" id="IPR018164">
    <property type="entry name" value="Ala-tRNA-synth_IIc_N"/>
</dbReference>
<dbReference type="GO" id="GO:0005829">
    <property type="term" value="C:cytosol"/>
    <property type="evidence" value="ECO:0007669"/>
    <property type="project" value="TreeGrafter"/>
</dbReference>